<dbReference type="InterPro" id="IPR000477">
    <property type="entry name" value="RT_dom"/>
</dbReference>
<dbReference type="SUPFAM" id="SSF56672">
    <property type="entry name" value="DNA/RNA polymerases"/>
    <property type="match status" value="1"/>
</dbReference>
<accession>A0A6I8W780</accession>
<keyword evidence="2" id="KW-1185">Reference proteome</keyword>
<dbReference type="CDD" id="cd01644">
    <property type="entry name" value="RT_pepA17"/>
    <property type="match status" value="1"/>
</dbReference>
<protein>
    <recommendedName>
        <fullName evidence="1">Reverse transcriptase domain-containing protein</fullName>
    </recommendedName>
</protein>
<evidence type="ECO:0000313" key="3">
    <source>
        <dbReference type="RefSeq" id="XP_033239208.1"/>
    </source>
</evidence>
<dbReference type="PANTHER" id="PTHR47331">
    <property type="entry name" value="PHD-TYPE DOMAIN-CONTAINING PROTEIN"/>
    <property type="match status" value="1"/>
</dbReference>
<organism evidence="2 3">
    <name type="scientific">Drosophila pseudoobscura pseudoobscura</name>
    <name type="common">Fruit fly</name>
    <dbReference type="NCBI Taxonomy" id="46245"/>
    <lineage>
        <taxon>Eukaryota</taxon>
        <taxon>Metazoa</taxon>
        <taxon>Ecdysozoa</taxon>
        <taxon>Arthropoda</taxon>
        <taxon>Hexapoda</taxon>
        <taxon>Insecta</taxon>
        <taxon>Pterygota</taxon>
        <taxon>Neoptera</taxon>
        <taxon>Endopterygota</taxon>
        <taxon>Diptera</taxon>
        <taxon>Brachycera</taxon>
        <taxon>Muscomorpha</taxon>
        <taxon>Ephydroidea</taxon>
        <taxon>Drosophilidae</taxon>
        <taxon>Drosophila</taxon>
        <taxon>Sophophora</taxon>
    </lineage>
</organism>
<dbReference type="Gene3D" id="3.30.70.270">
    <property type="match status" value="1"/>
</dbReference>
<gene>
    <name evidence="3" type="primary">LOC117184691</name>
</gene>
<dbReference type="Pfam" id="PF05380">
    <property type="entry name" value="Peptidase_A17"/>
    <property type="match status" value="1"/>
</dbReference>
<name>A0A6I8W780_DROPS</name>
<dbReference type="RefSeq" id="XP_033239208.1">
    <property type="nucleotide sequence ID" value="XM_033383317.1"/>
</dbReference>
<feature type="domain" description="Reverse transcriptase" evidence="1">
    <location>
        <begin position="97"/>
        <end position="222"/>
    </location>
</feature>
<dbReference type="Gene3D" id="3.10.10.10">
    <property type="entry name" value="HIV Type 1 Reverse Transcriptase, subunit A, domain 1"/>
    <property type="match status" value="1"/>
</dbReference>
<dbReference type="InterPro" id="IPR008042">
    <property type="entry name" value="Retrotrans_Pao"/>
</dbReference>
<proteinExistence type="predicted"/>
<evidence type="ECO:0000313" key="2">
    <source>
        <dbReference type="Proteomes" id="UP000001819"/>
    </source>
</evidence>
<dbReference type="InterPro" id="IPR043128">
    <property type="entry name" value="Rev_trsase/Diguanyl_cyclase"/>
</dbReference>
<evidence type="ECO:0000259" key="1">
    <source>
        <dbReference type="Pfam" id="PF00078"/>
    </source>
</evidence>
<dbReference type="PANTHER" id="PTHR47331:SF1">
    <property type="entry name" value="GAG-LIKE PROTEIN"/>
    <property type="match status" value="1"/>
</dbReference>
<dbReference type="Proteomes" id="UP000001819">
    <property type="component" value="Chromosome X"/>
</dbReference>
<dbReference type="AlphaFoldDB" id="A0A6I8W780"/>
<dbReference type="Pfam" id="PF00078">
    <property type="entry name" value="RVT_1"/>
    <property type="match status" value="1"/>
</dbReference>
<dbReference type="KEGG" id="dpo:117184691"/>
<dbReference type="InParanoid" id="A0A6I8W780"/>
<sequence length="453" mass="51982">MAKRQLSLERKFIHDPEYYKKYCDLMEAYEGKSYIRHITSNELEVDKKKEGFLPHFGVLNPNKPGKLRIVFDAAAEVDGVSLNSMLMTGPDGYQSLTDILMRFRQKPIGVCGDIAEMFHQVIIRKEDRCAQRILWRKNPGDEMKEHEMQVMTFGAKCSPASAQYVKNRNALEFKESYPDAVNAIIKNHYVDDLVHCFSSEESAVRVVKEIVDIHKKGGFELRKFVSNSKFFNKFFGNEQVAEPITLDRDESSHYQKVLGMYWCIRSDEFGFSLSFNKIDASISSESRIPSKREVLRVVMSVFDPFGILAEYSLIAKLLLQSIWQKRTEWDQPIEGDDIKQWKCWLRSLSQACKIRIPRCYAEEFFGEAIELHIFCDASESAYAAVGYWRIRTKSGWNSAFIMGKTKCAPMKLLTIPRLELQAAVLGTRLRKCILEGHDVGPNVSTCGPTPRLS</sequence>
<dbReference type="GO" id="GO:0071897">
    <property type="term" value="P:DNA biosynthetic process"/>
    <property type="evidence" value="ECO:0007669"/>
    <property type="project" value="UniProtKB-ARBA"/>
</dbReference>
<dbReference type="InterPro" id="IPR043502">
    <property type="entry name" value="DNA/RNA_pol_sf"/>
</dbReference>
<reference evidence="3" key="1">
    <citation type="submission" date="2025-08" db="UniProtKB">
        <authorList>
            <consortium name="RefSeq"/>
        </authorList>
    </citation>
    <scope>IDENTIFICATION</scope>
    <source>
        <strain evidence="3">MV-25-SWS-2005</strain>
        <tissue evidence="3">Whole body</tissue>
    </source>
</reference>